<organism evidence="1 2">
    <name type="scientific">Boeremia exigua</name>
    <dbReference type="NCBI Taxonomy" id="749465"/>
    <lineage>
        <taxon>Eukaryota</taxon>
        <taxon>Fungi</taxon>
        <taxon>Dikarya</taxon>
        <taxon>Ascomycota</taxon>
        <taxon>Pezizomycotina</taxon>
        <taxon>Dothideomycetes</taxon>
        <taxon>Pleosporomycetidae</taxon>
        <taxon>Pleosporales</taxon>
        <taxon>Pleosporineae</taxon>
        <taxon>Didymellaceae</taxon>
        <taxon>Boeremia</taxon>
    </lineage>
</organism>
<keyword evidence="2" id="KW-1185">Reference proteome</keyword>
<protein>
    <submittedName>
        <fullName evidence="1">Uncharacterized protein</fullName>
    </submittedName>
</protein>
<accession>A0ACC2IU04</accession>
<reference evidence="1" key="1">
    <citation type="submission" date="2022-11" db="EMBL/GenBank/DDBJ databases">
        <title>Genome Sequence of Boeremia exigua.</title>
        <authorList>
            <person name="Buettner E."/>
        </authorList>
    </citation>
    <scope>NUCLEOTIDE SEQUENCE</scope>
    <source>
        <strain evidence="1">CU02</strain>
    </source>
</reference>
<name>A0ACC2IU04_9PLEO</name>
<proteinExistence type="predicted"/>
<dbReference type="Proteomes" id="UP001153331">
    <property type="component" value="Unassembled WGS sequence"/>
</dbReference>
<evidence type="ECO:0000313" key="1">
    <source>
        <dbReference type="EMBL" id="KAJ8118543.1"/>
    </source>
</evidence>
<dbReference type="EMBL" id="JAPHNI010000016">
    <property type="protein sequence ID" value="KAJ8118543.1"/>
    <property type="molecule type" value="Genomic_DNA"/>
</dbReference>
<comment type="caution">
    <text evidence="1">The sequence shown here is derived from an EMBL/GenBank/DDBJ whole genome shotgun (WGS) entry which is preliminary data.</text>
</comment>
<evidence type="ECO:0000313" key="2">
    <source>
        <dbReference type="Proteomes" id="UP001153331"/>
    </source>
</evidence>
<gene>
    <name evidence="1" type="ORF">OPT61_g490</name>
</gene>
<sequence>MELPQAPRAMSTLTKPVDWRLADYAQPTSQSRSDPHHPKSHRELNSAWSAVQHDFEQRLGRFGIKLSEASSDPRSNDSNEPIKQTRDEAQTGAKGYDYDMLPWNVGSNSSNDAGIPPLEAPALASLTNDKREYRLETVQRQLQQAQAEVQVWKEKYEAQERNLRQVYSEAMKWRMEYEDLYSAIIQNQQLQFRGAPVKRHGTKSWG</sequence>